<dbReference type="KEGG" id="cmah:C1I91_14485"/>
<protein>
    <submittedName>
        <fullName evidence="2">Uncharacterized protein</fullName>
    </submittedName>
</protein>
<evidence type="ECO:0000313" key="2">
    <source>
        <dbReference type="EMBL" id="QAA32747.1"/>
    </source>
</evidence>
<accession>A0A410DUM0</accession>
<gene>
    <name evidence="2" type="ORF">C1I91_14485</name>
</gene>
<organism evidence="2 3">
    <name type="scientific">Clostridium manihotivorum</name>
    <dbReference type="NCBI Taxonomy" id="2320868"/>
    <lineage>
        <taxon>Bacteria</taxon>
        <taxon>Bacillati</taxon>
        <taxon>Bacillota</taxon>
        <taxon>Clostridia</taxon>
        <taxon>Eubacteriales</taxon>
        <taxon>Clostridiaceae</taxon>
        <taxon>Clostridium</taxon>
    </lineage>
</organism>
<feature type="transmembrane region" description="Helical" evidence="1">
    <location>
        <begin position="17"/>
        <end position="39"/>
    </location>
</feature>
<keyword evidence="1" id="KW-0472">Membrane</keyword>
<dbReference type="EMBL" id="CP025746">
    <property type="protein sequence ID" value="QAA32747.1"/>
    <property type="molecule type" value="Genomic_DNA"/>
</dbReference>
<keyword evidence="1" id="KW-0812">Transmembrane</keyword>
<evidence type="ECO:0000256" key="1">
    <source>
        <dbReference type="SAM" id="Phobius"/>
    </source>
</evidence>
<reference evidence="2 3" key="1">
    <citation type="submission" date="2018-01" db="EMBL/GenBank/DDBJ databases">
        <title>Genome Sequencing and Assembly of Anaerobacter polyendosporus strain CT4.</title>
        <authorList>
            <person name="Tachaapaikoon C."/>
            <person name="Sutheeworapong S."/>
            <person name="Jenjaroenpun P."/>
            <person name="Wongsurawat T."/>
            <person name="Nookeaw I."/>
            <person name="Cheawchanlertfa P."/>
            <person name="Kosugi A."/>
            <person name="Cheevadhanarak S."/>
            <person name="Ratanakhanokchai K."/>
        </authorList>
    </citation>
    <scope>NUCLEOTIDE SEQUENCE [LARGE SCALE GENOMIC DNA]</scope>
    <source>
        <strain evidence="2 3">CT4</strain>
    </source>
</reference>
<keyword evidence="1" id="KW-1133">Transmembrane helix</keyword>
<proteinExistence type="predicted"/>
<sequence length="184" mass="20160">MEVIKIKGLLKEKKGNALPFACAIVMSLIIIFSGISEYLRLQMIAKGVRDALEASIISVAAANYDEVYNGLREGYSGGYYLSSDNKWESKLDNGDIYSELSNLLGLKKEGGYYVKLSNGKAEFKVSDLKVNVINTSLAPTETSGNQRFQAEAFILLEVPIGFGFDKGPPLKINLKVVSGYTPKF</sequence>
<keyword evidence="3" id="KW-1185">Reference proteome</keyword>
<dbReference type="AlphaFoldDB" id="A0A410DUM0"/>
<evidence type="ECO:0000313" key="3">
    <source>
        <dbReference type="Proteomes" id="UP000286268"/>
    </source>
</evidence>
<dbReference type="Proteomes" id="UP000286268">
    <property type="component" value="Chromosome"/>
</dbReference>
<name>A0A410DUM0_9CLOT</name>